<dbReference type="AlphaFoldDB" id="A0A9X1L877"/>
<comment type="caution">
    <text evidence="2">The sequence shown here is derived from an EMBL/GenBank/DDBJ whole genome shotgun (WGS) entry which is preliminary data.</text>
</comment>
<organism evidence="2 3">
    <name type="scientific">Roseicella aerolata</name>
    <dbReference type="NCBI Taxonomy" id="2883479"/>
    <lineage>
        <taxon>Bacteria</taxon>
        <taxon>Pseudomonadati</taxon>
        <taxon>Pseudomonadota</taxon>
        <taxon>Alphaproteobacteria</taxon>
        <taxon>Acetobacterales</taxon>
        <taxon>Roseomonadaceae</taxon>
        <taxon>Roseicella</taxon>
    </lineage>
</organism>
<dbReference type="InterPro" id="IPR008620">
    <property type="entry name" value="FixH"/>
</dbReference>
<sequence length="155" mass="16623">MSATMTTRRSAWIPWVFVGGMLLVFAVNAGMVYAALSTFTGVTVGKSYDKGRAYNHVLAEAARQDALGWRPEVALEGGVLRVTVRDREGLPVPGRLDGVLRRPVEGAETAVAAGAVAPGVWVAEAPPHAGLWEARLRLTAEDGRHLDIRQRVIAP</sequence>
<keyword evidence="1" id="KW-1133">Transmembrane helix</keyword>
<dbReference type="EMBL" id="JAJAQI010000014">
    <property type="protein sequence ID" value="MCB4822264.1"/>
    <property type="molecule type" value="Genomic_DNA"/>
</dbReference>
<keyword evidence="1" id="KW-0472">Membrane</keyword>
<reference evidence="2" key="1">
    <citation type="submission" date="2021-10" db="EMBL/GenBank/DDBJ databases">
        <title>Roseicella aerolatum sp. nov., isolated from aerosols of e-waste dismantling site.</title>
        <authorList>
            <person name="Qin T."/>
        </authorList>
    </citation>
    <scope>NUCLEOTIDE SEQUENCE</scope>
    <source>
        <strain evidence="2">GB24</strain>
    </source>
</reference>
<name>A0A9X1L877_9PROT</name>
<dbReference type="RefSeq" id="WP_226608232.1">
    <property type="nucleotide sequence ID" value="NZ_JAJAQI010000014.1"/>
</dbReference>
<evidence type="ECO:0000256" key="1">
    <source>
        <dbReference type="SAM" id="Phobius"/>
    </source>
</evidence>
<keyword evidence="1" id="KW-0812">Transmembrane</keyword>
<gene>
    <name evidence="2" type="ORF">LHA35_11020</name>
</gene>
<evidence type="ECO:0000313" key="3">
    <source>
        <dbReference type="Proteomes" id="UP001139311"/>
    </source>
</evidence>
<accession>A0A9X1L877</accession>
<keyword evidence="3" id="KW-1185">Reference proteome</keyword>
<dbReference type="Pfam" id="PF05751">
    <property type="entry name" value="FixH"/>
    <property type="match status" value="1"/>
</dbReference>
<evidence type="ECO:0000313" key="2">
    <source>
        <dbReference type="EMBL" id="MCB4822264.1"/>
    </source>
</evidence>
<feature type="transmembrane region" description="Helical" evidence="1">
    <location>
        <begin position="12"/>
        <end position="36"/>
    </location>
</feature>
<dbReference type="Proteomes" id="UP001139311">
    <property type="component" value="Unassembled WGS sequence"/>
</dbReference>
<protein>
    <submittedName>
        <fullName evidence="2">FixH family protein</fullName>
    </submittedName>
</protein>
<proteinExistence type="predicted"/>